<gene>
    <name evidence="1" type="ORF">NPIL_440391</name>
</gene>
<keyword evidence="2" id="KW-1185">Reference proteome</keyword>
<evidence type="ECO:0000313" key="1">
    <source>
        <dbReference type="EMBL" id="GFT13057.1"/>
    </source>
</evidence>
<reference evidence="1" key="1">
    <citation type="submission" date="2020-08" db="EMBL/GenBank/DDBJ databases">
        <title>Multicomponent nature underlies the extraordinary mechanical properties of spider dragline silk.</title>
        <authorList>
            <person name="Kono N."/>
            <person name="Nakamura H."/>
            <person name="Mori M."/>
            <person name="Yoshida Y."/>
            <person name="Ohtoshi R."/>
            <person name="Malay A.D."/>
            <person name="Moran D.A.P."/>
            <person name="Tomita M."/>
            <person name="Numata K."/>
            <person name="Arakawa K."/>
        </authorList>
    </citation>
    <scope>NUCLEOTIDE SEQUENCE</scope>
</reference>
<proteinExistence type="predicted"/>
<organism evidence="1 2">
    <name type="scientific">Nephila pilipes</name>
    <name type="common">Giant wood spider</name>
    <name type="synonym">Nephila maculata</name>
    <dbReference type="NCBI Taxonomy" id="299642"/>
    <lineage>
        <taxon>Eukaryota</taxon>
        <taxon>Metazoa</taxon>
        <taxon>Ecdysozoa</taxon>
        <taxon>Arthropoda</taxon>
        <taxon>Chelicerata</taxon>
        <taxon>Arachnida</taxon>
        <taxon>Araneae</taxon>
        <taxon>Araneomorphae</taxon>
        <taxon>Entelegynae</taxon>
        <taxon>Araneoidea</taxon>
        <taxon>Nephilidae</taxon>
        <taxon>Nephila</taxon>
    </lineage>
</organism>
<evidence type="ECO:0000313" key="2">
    <source>
        <dbReference type="Proteomes" id="UP000887013"/>
    </source>
</evidence>
<name>A0A8X6TIV2_NEPPI</name>
<dbReference type="AlphaFoldDB" id="A0A8X6TIV2"/>
<protein>
    <submittedName>
        <fullName evidence="1">Uncharacterized protein</fullName>
    </submittedName>
</protein>
<dbReference type="EMBL" id="BMAW01104193">
    <property type="protein sequence ID" value="GFT13057.1"/>
    <property type="molecule type" value="Genomic_DNA"/>
</dbReference>
<comment type="caution">
    <text evidence="1">The sequence shown here is derived from an EMBL/GenBank/DDBJ whole genome shotgun (WGS) entry which is preliminary data.</text>
</comment>
<sequence length="91" mass="9888">MPLGDEIATSPINCFAGETKRRRPLSHLKTSTSRSDGILEPSPSLVKVELRGVTSNVTSFFRSLGEITGDIRYTCAILLGFFRVSGEQSAL</sequence>
<dbReference type="Proteomes" id="UP000887013">
    <property type="component" value="Unassembled WGS sequence"/>
</dbReference>
<accession>A0A8X6TIV2</accession>